<reference evidence="1 2" key="2">
    <citation type="submission" date="2018-11" db="EMBL/GenBank/DDBJ databases">
        <authorList>
            <consortium name="Pathogen Informatics"/>
        </authorList>
    </citation>
    <scope>NUCLEOTIDE SEQUENCE [LARGE SCALE GENOMIC DNA]</scope>
    <source>
        <strain evidence="1 2">Costa Rica</strain>
    </source>
</reference>
<name>A0A0R3PZ91_ANGCS</name>
<dbReference type="Proteomes" id="UP000267027">
    <property type="component" value="Unassembled WGS sequence"/>
</dbReference>
<gene>
    <name evidence="1" type="ORF">ACOC_LOCUS11848</name>
</gene>
<protein>
    <submittedName>
        <fullName evidence="1 3">Uncharacterized protein</fullName>
    </submittedName>
</protein>
<dbReference type="OrthoDB" id="5916685at2759"/>
<evidence type="ECO:0000313" key="3">
    <source>
        <dbReference type="WBParaSite" id="ACOC_0001184701-mRNA-1"/>
    </source>
</evidence>
<dbReference type="WBParaSite" id="ACOC_0001184701-mRNA-1">
    <property type="protein sequence ID" value="ACOC_0001184701-mRNA-1"/>
    <property type="gene ID" value="ACOC_0001184701"/>
</dbReference>
<dbReference type="EMBL" id="UYYA01004807">
    <property type="protein sequence ID" value="VDM63433.1"/>
    <property type="molecule type" value="Genomic_DNA"/>
</dbReference>
<keyword evidence="2" id="KW-1185">Reference proteome</keyword>
<dbReference type="AlphaFoldDB" id="A0A0R3PZ91"/>
<organism evidence="3">
    <name type="scientific">Angiostrongylus costaricensis</name>
    <name type="common">Nematode worm</name>
    <dbReference type="NCBI Taxonomy" id="334426"/>
    <lineage>
        <taxon>Eukaryota</taxon>
        <taxon>Metazoa</taxon>
        <taxon>Ecdysozoa</taxon>
        <taxon>Nematoda</taxon>
        <taxon>Chromadorea</taxon>
        <taxon>Rhabditida</taxon>
        <taxon>Rhabditina</taxon>
        <taxon>Rhabditomorpha</taxon>
        <taxon>Strongyloidea</taxon>
        <taxon>Metastrongylidae</taxon>
        <taxon>Angiostrongylus</taxon>
    </lineage>
</organism>
<reference evidence="3" key="1">
    <citation type="submission" date="2017-02" db="UniProtKB">
        <authorList>
            <consortium name="WormBaseParasite"/>
        </authorList>
    </citation>
    <scope>IDENTIFICATION</scope>
</reference>
<sequence>MRKLISLPNRDTLEHFIRNKVKGIDDEIKKRLNKGRGRFQVFLNLIAADKPSISQKRWFDSSKECKCCNTGSNSCGSLSYLYCNIEDCKSGWALQCLHNTARIAACYTVEFNYRMTTSYADVVEFLQQNGYPNQEAHMTQPRMM</sequence>
<accession>A0A0R3PZ91</accession>
<evidence type="ECO:0000313" key="1">
    <source>
        <dbReference type="EMBL" id="VDM63433.1"/>
    </source>
</evidence>
<evidence type="ECO:0000313" key="2">
    <source>
        <dbReference type="Proteomes" id="UP000267027"/>
    </source>
</evidence>
<proteinExistence type="predicted"/>